<sequence>MVFNVLDPAQTRYIVNEEDLESFLKEKYGKEHPDFDYNIEHVCDRWTFEAPEQVEEDEIRRLIDDIEKRVKEKT</sequence>
<name>A0A6G1JCT3_9PLEO</name>
<dbReference type="EMBL" id="MU005574">
    <property type="protein sequence ID" value="KAF2687943.1"/>
    <property type="molecule type" value="Genomic_DNA"/>
</dbReference>
<accession>A0A6G1JCT3</accession>
<gene>
    <name evidence="1" type="ORF">K458DRAFT_428742</name>
</gene>
<protein>
    <submittedName>
        <fullName evidence="1">Uncharacterized protein</fullName>
    </submittedName>
</protein>
<evidence type="ECO:0000313" key="2">
    <source>
        <dbReference type="Proteomes" id="UP000799291"/>
    </source>
</evidence>
<dbReference type="AlphaFoldDB" id="A0A6G1JCT3"/>
<keyword evidence="2" id="KW-1185">Reference proteome</keyword>
<proteinExistence type="predicted"/>
<dbReference type="OrthoDB" id="4460827at2759"/>
<dbReference type="Proteomes" id="UP000799291">
    <property type="component" value="Unassembled WGS sequence"/>
</dbReference>
<evidence type="ECO:0000313" key="1">
    <source>
        <dbReference type="EMBL" id="KAF2687943.1"/>
    </source>
</evidence>
<organism evidence="1 2">
    <name type="scientific">Lentithecium fluviatile CBS 122367</name>
    <dbReference type="NCBI Taxonomy" id="1168545"/>
    <lineage>
        <taxon>Eukaryota</taxon>
        <taxon>Fungi</taxon>
        <taxon>Dikarya</taxon>
        <taxon>Ascomycota</taxon>
        <taxon>Pezizomycotina</taxon>
        <taxon>Dothideomycetes</taxon>
        <taxon>Pleosporomycetidae</taxon>
        <taxon>Pleosporales</taxon>
        <taxon>Massarineae</taxon>
        <taxon>Lentitheciaceae</taxon>
        <taxon>Lentithecium</taxon>
    </lineage>
</organism>
<reference evidence="1" key="1">
    <citation type="journal article" date="2020" name="Stud. Mycol.">
        <title>101 Dothideomycetes genomes: a test case for predicting lifestyles and emergence of pathogens.</title>
        <authorList>
            <person name="Haridas S."/>
            <person name="Albert R."/>
            <person name="Binder M."/>
            <person name="Bloem J."/>
            <person name="Labutti K."/>
            <person name="Salamov A."/>
            <person name="Andreopoulos B."/>
            <person name="Baker S."/>
            <person name="Barry K."/>
            <person name="Bills G."/>
            <person name="Bluhm B."/>
            <person name="Cannon C."/>
            <person name="Castanera R."/>
            <person name="Culley D."/>
            <person name="Daum C."/>
            <person name="Ezra D."/>
            <person name="Gonzalez J."/>
            <person name="Henrissat B."/>
            <person name="Kuo A."/>
            <person name="Liang C."/>
            <person name="Lipzen A."/>
            <person name="Lutzoni F."/>
            <person name="Magnuson J."/>
            <person name="Mondo S."/>
            <person name="Nolan M."/>
            <person name="Ohm R."/>
            <person name="Pangilinan J."/>
            <person name="Park H.-J."/>
            <person name="Ramirez L."/>
            <person name="Alfaro M."/>
            <person name="Sun H."/>
            <person name="Tritt A."/>
            <person name="Yoshinaga Y."/>
            <person name="Zwiers L.-H."/>
            <person name="Turgeon B."/>
            <person name="Goodwin S."/>
            <person name="Spatafora J."/>
            <person name="Crous P."/>
            <person name="Grigoriev I."/>
        </authorList>
    </citation>
    <scope>NUCLEOTIDE SEQUENCE</scope>
    <source>
        <strain evidence="1">CBS 122367</strain>
    </source>
</reference>